<evidence type="ECO:0000259" key="1">
    <source>
        <dbReference type="Pfam" id="PF22650"/>
    </source>
</evidence>
<keyword evidence="3" id="KW-1185">Reference proteome</keyword>
<dbReference type="PANTHER" id="PTHR34109:SF1">
    <property type="entry name" value="VOC DOMAIN-CONTAINING PROTEIN"/>
    <property type="match status" value="1"/>
</dbReference>
<proteinExistence type="predicted"/>
<reference evidence="2 3" key="1">
    <citation type="submission" date="2022-03" db="EMBL/GenBank/DDBJ databases">
        <authorList>
            <person name="Nunn A."/>
            <person name="Chopra R."/>
            <person name="Nunn A."/>
            <person name="Contreras Garrido A."/>
        </authorList>
    </citation>
    <scope>NUCLEOTIDE SEQUENCE [LARGE SCALE GENOMIC DNA]</scope>
</reference>
<feature type="domain" description="Glyoxalase At5g48480-like C-terminal" evidence="1">
    <location>
        <begin position="11"/>
        <end position="57"/>
    </location>
</feature>
<dbReference type="InterPro" id="IPR029068">
    <property type="entry name" value="Glyas_Bleomycin-R_OHBP_Dase"/>
</dbReference>
<dbReference type="PANTHER" id="PTHR34109">
    <property type="entry name" value="BNAUNNG04460D PROTEIN-RELATED"/>
    <property type="match status" value="1"/>
</dbReference>
<dbReference type="SUPFAM" id="SSF54593">
    <property type="entry name" value="Glyoxalase/Bleomycin resistance protein/Dihydroxybiphenyl dioxygenase"/>
    <property type="match status" value="1"/>
</dbReference>
<dbReference type="AlphaFoldDB" id="A0AAU9RNE9"/>
<dbReference type="EMBL" id="OU466858">
    <property type="protein sequence ID" value="CAH2044779.1"/>
    <property type="molecule type" value="Genomic_DNA"/>
</dbReference>
<organism evidence="2 3">
    <name type="scientific">Thlaspi arvense</name>
    <name type="common">Field penny-cress</name>
    <dbReference type="NCBI Taxonomy" id="13288"/>
    <lineage>
        <taxon>Eukaryota</taxon>
        <taxon>Viridiplantae</taxon>
        <taxon>Streptophyta</taxon>
        <taxon>Embryophyta</taxon>
        <taxon>Tracheophyta</taxon>
        <taxon>Spermatophyta</taxon>
        <taxon>Magnoliopsida</taxon>
        <taxon>eudicotyledons</taxon>
        <taxon>Gunneridae</taxon>
        <taxon>Pentapetalae</taxon>
        <taxon>rosids</taxon>
        <taxon>malvids</taxon>
        <taxon>Brassicales</taxon>
        <taxon>Brassicaceae</taxon>
        <taxon>Thlaspideae</taxon>
        <taxon>Thlaspi</taxon>
    </lineage>
</organism>
<evidence type="ECO:0000313" key="3">
    <source>
        <dbReference type="Proteomes" id="UP000836841"/>
    </source>
</evidence>
<accession>A0AAU9RNE9</accession>
<gene>
    <name evidence="2" type="ORF">TAV2_LOCUS5105</name>
</gene>
<evidence type="ECO:0000313" key="2">
    <source>
        <dbReference type="EMBL" id="CAH2044779.1"/>
    </source>
</evidence>
<name>A0AAU9RNE9_THLAR</name>
<dbReference type="Proteomes" id="UP000836841">
    <property type="component" value="Chromosome 2"/>
</dbReference>
<dbReference type="InterPro" id="IPR054575">
    <property type="entry name" value="At5g48480-like_C"/>
</dbReference>
<sequence>MIAKVGMMLSVLETDDAEAAVAKAVAAGAGKVEVSEAEADGGVKGKVTDPFGFTWIFTSPAKKTENVENKEVV</sequence>
<dbReference type="Gene3D" id="3.10.180.10">
    <property type="entry name" value="2,3-Dihydroxybiphenyl 1,2-Dioxygenase, domain 1"/>
    <property type="match status" value="1"/>
</dbReference>
<protein>
    <recommendedName>
        <fullName evidence="1">Glyoxalase At5g48480-like C-terminal domain-containing protein</fullName>
    </recommendedName>
</protein>
<dbReference type="Pfam" id="PF22650">
    <property type="entry name" value="At5g48480-like_C"/>
    <property type="match status" value="1"/>
</dbReference>